<gene>
    <name evidence="1" type="ORF">LEP1GSC195_2516</name>
</gene>
<dbReference type="AlphaFoldDB" id="R9A5R2"/>
<accession>R9A5R2</accession>
<organism evidence="1 2">
    <name type="scientific">Leptospira wolbachii serovar Codice str. CDC</name>
    <dbReference type="NCBI Taxonomy" id="1218599"/>
    <lineage>
        <taxon>Bacteria</taxon>
        <taxon>Pseudomonadati</taxon>
        <taxon>Spirochaetota</taxon>
        <taxon>Spirochaetia</taxon>
        <taxon>Leptospirales</taxon>
        <taxon>Leptospiraceae</taxon>
        <taxon>Leptospira</taxon>
    </lineage>
</organism>
<evidence type="ECO:0000313" key="1">
    <source>
        <dbReference type="EMBL" id="EOQ97339.1"/>
    </source>
</evidence>
<sequence length="40" mass="4675">MVRVIFLVFLTELILFFISRGVAKIFPLNYSLSENVRQSI</sequence>
<comment type="caution">
    <text evidence="1">The sequence shown here is derived from an EMBL/GenBank/DDBJ whole genome shotgun (WGS) entry which is preliminary data.</text>
</comment>
<proteinExistence type="predicted"/>
<dbReference type="EMBL" id="AOGZ02000014">
    <property type="protein sequence ID" value="EOQ97339.1"/>
    <property type="molecule type" value="Genomic_DNA"/>
</dbReference>
<evidence type="ECO:0000313" key="2">
    <source>
        <dbReference type="Proteomes" id="UP000013984"/>
    </source>
</evidence>
<dbReference type="Proteomes" id="UP000013984">
    <property type="component" value="Unassembled WGS sequence"/>
</dbReference>
<name>R9A5R2_9LEPT</name>
<keyword evidence="2" id="KW-1185">Reference proteome</keyword>
<protein>
    <submittedName>
        <fullName evidence="1">Uncharacterized protein</fullName>
    </submittedName>
</protein>
<reference evidence="1" key="1">
    <citation type="submission" date="2013-04" db="EMBL/GenBank/DDBJ databases">
        <authorList>
            <person name="Harkins D.M."/>
            <person name="Durkin A.S."/>
            <person name="Brinkac L.M."/>
            <person name="Haft D.H."/>
            <person name="Selengut J.D."/>
            <person name="Sanka R."/>
            <person name="DePew J."/>
            <person name="Purushe J."/>
            <person name="Galloway R.L."/>
            <person name="Vinetz J.M."/>
            <person name="Sutton G.G."/>
            <person name="Nierman W.C."/>
            <person name="Fouts D.E."/>
        </authorList>
    </citation>
    <scope>NUCLEOTIDE SEQUENCE [LARGE SCALE GENOMIC DNA]</scope>
    <source>
        <strain evidence="1">CDC</strain>
    </source>
</reference>